<accession>A0A2R6QBE5</accession>
<evidence type="ECO:0000256" key="2">
    <source>
        <dbReference type="ARBA" id="ARBA00048655"/>
    </source>
</evidence>
<evidence type="ECO:0000313" key="4">
    <source>
        <dbReference type="Proteomes" id="UP000186601"/>
    </source>
</evidence>
<reference evidence="3 4" key="1">
    <citation type="submission" date="2018-02" db="EMBL/GenBank/DDBJ databases">
        <title>Genome sequence of the basidiomycete white-rot fungus Phlebia centrifuga.</title>
        <authorList>
            <person name="Granchi Z."/>
            <person name="Peng M."/>
            <person name="de Vries R.P."/>
            <person name="Hilden K."/>
            <person name="Makela M.R."/>
            <person name="Grigoriev I."/>
            <person name="Riley R."/>
        </authorList>
    </citation>
    <scope>NUCLEOTIDE SEQUENCE [LARGE SCALE GENOMIC DNA]</scope>
    <source>
        <strain evidence="3 4">FBCC195</strain>
    </source>
</reference>
<name>A0A2R6QBE5_9APHY</name>
<proteinExistence type="predicted"/>
<dbReference type="InterPro" id="IPR011009">
    <property type="entry name" value="Kinase-like_dom_sf"/>
</dbReference>
<dbReference type="GO" id="GO:0102193">
    <property type="term" value="F:protein-ribulosamine 3-kinase activity"/>
    <property type="evidence" value="ECO:0007669"/>
    <property type="project" value="UniProtKB-EC"/>
</dbReference>
<evidence type="ECO:0000313" key="3">
    <source>
        <dbReference type="EMBL" id="PSS05447.1"/>
    </source>
</evidence>
<dbReference type="OrthoDB" id="5772781at2759"/>
<dbReference type="SUPFAM" id="SSF56112">
    <property type="entry name" value="Protein kinase-like (PK-like)"/>
    <property type="match status" value="1"/>
</dbReference>
<dbReference type="EC" id="2.7.1.172" evidence="1"/>
<gene>
    <name evidence="3" type="ORF">PHLCEN_2v3827</name>
</gene>
<dbReference type="PANTHER" id="PTHR12149:SF8">
    <property type="entry name" value="PROTEIN-RIBULOSAMINE 3-KINASE"/>
    <property type="match status" value="1"/>
</dbReference>
<keyword evidence="4" id="KW-1185">Reference proteome</keyword>
<comment type="catalytic activity">
    <reaction evidence="2">
        <text>N(6)-D-ribulosyl-L-lysyl-[protein] + ATP = N(6)-(3-O-phospho-D-ribulosyl)-L-lysyl-[protein] + ADP + H(+)</text>
        <dbReference type="Rhea" id="RHEA:48432"/>
        <dbReference type="Rhea" id="RHEA-COMP:12103"/>
        <dbReference type="Rhea" id="RHEA-COMP:12104"/>
        <dbReference type="ChEBI" id="CHEBI:15378"/>
        <dbReference type="ChEBI" id="CHEBI:30616"/>
        <dbReference type="ChEBI" id="CHEBI:90418"/>
        <dbReference type="ChEBI" id="CHEBI:90420"/>
        <dbReference type="ChEBI" id="CHEBI:456216"/>
        <dbReference type="EC" id="2.7.1.172"/>
    </reaction>
    <physiologicalReaction direction="left-to-right" evidence="2">
        <dbReference type="Rhea" id="RHEA:48433"/>
    </physiologicalReaction>
</comment>
<dbReference type="Proteomes" id="UP000186601">
    <property type="component" value="Unassembled WGS sequence"/>
</dbReference>
<organism evidence="3 4">
    <name type="scientific">Hermanssonia centrifuga</name>
    <dbReference type="NCBI Taxonomy" id="98765"/>
    <lineage>
        <taxon>Eukaryota</taxon>
        <taxon>Fungi</taxon>
        <taxon>Dikarya</taxon>
        <taxon>Basidiomycota</taxon>
        <taxon>Agaricomycotina</taxon>
        <taxon>Agaricomycetes</taxon>
        <taxon>Polyporales</taxon>
        <taxon>Meruliaceae</taxon>
        <taxon>Hermanssonia</taxon>
    </lineage>
</organism>
<dbReference type="AlphaFoldDB" id="A0A2R6QBE5"/>
<protein>
    <recommendedName>
        <fullName evidence="1">protein-ribulosamine 3-kinase</fullName>
        <ecNumber evidence="1">2.7.1.172</ecNumber>
    </recommendedName>
</protein>
<comment type="caution">
    <text evidence="3">The sequence shown here is derived from an EMBL/GenBank/DDBJ whole genome shotgun (WGS) entry which is preliminary data.</text>
</comment>
<dbReference type="InterPro" id="IPR016477">
    <property type="entry name" value="Fructo-/Ketosamine-3-kinase"/>
</dbReference>
<dbReference type="STRING" id="98765.A0A2R6QBE5"/>
<sequence>MQIHPAILRAIQKHEPGATLTSNTSQPNVNASTGKSYFTKIGSANEQEQFIAEAESLKAMHLAAPGLAPKVIECSIIDEGMAEHDTDIGKPIFVSEYKNISSLTDASAKALAKRIATELHGYKSTMGFGFHVPTYCGRTKQDNGWYESWEECYDALIAGLLSKLEAEGSYGELCSKGEQVRKR</sequence>
<dbReference type="Gene3D" id="3.90.1200.10">
    <property type="match status" value="1"/>
</dbReference>
<evidence type="ECO:0000256" key="1">
    <source>
        <dbReference type="ARBA" id="ARBA00011961"/>
    </source>
</evidence>
<dbReference type="PANTHER" id="PTHR12149">
    <property type="entry name" value="FRUCTOSAMINE 3 KINASE-RELATED PROTEIN"/>
    <property type="match status" value="1"/>
</dbReference>
<dbReference type="EMBL" id="MLYV02000371">
    <property type="protein sequence ID" value="PSS05447.1"/>
    <property type="molecule type" value="Genomic_DNA"/>
</dbReference>
<dbReference type="Pfam" id="PF03881">
    <property type="entry name" value="Fructosamin_kin"/>
    <property type="match status" value="1"/>
</dbReference>